<feature type="transmembrane region" description="Helical" evidence="13">
    <location>
        <begin position="201"/>
        <end position="223"/>
    </location>
</feature>
<dbReference type="CDD" id="cd00082">
    <property type="entry name" value="HisKA"/>
    <property type="match status" value="1"/>
</dbReference>
<dbReference type="CDD" id="cd00130">
    <property type="entry name" value="PAS"/>
    <property type="match status" value="1"/>
</dbReference>
<dbReference type="GO" id="GO:0000156">
    <property type="term" value="F:phosphorelay response regulator activity"/>
    <property type="evidence" value="ECO:0007669"/>
    <property type="project" value="TreeGrafter"/>
</dbReference>
<dbReference type="InterPro" id="IPR004358">
    <property type="entry name" value="Sig_transdc_His_kin-like_C"/>
</dbReference>
<evidence type="ECO:0000313" key="17">
    <source>
        <dbReference type="Proteomes" id="UP000178690"/>
    </source>
</evidence>
<dbReference type="InterPro" id="IPR050351">
    <property type="entry name" value="BphY/WalK/GraS-like"/>
</dbReference>
<dbReference type="Pfam" id="PF00512">
    <property type="entry name" value="HisKA"/>
    <property type="match status" value="1"/>
</dbReference>
<dbReference type="PANTHER" id="PTHR42878">
    <property type="entry name" value="TWO-COMPONENT HISTIDINE KINASE"/>
    <property type="match status" value="1"/>
</dbReference>
<dbReference type="STRING" id="1802363.A2682_00280"/>
<evidence type="ECO:0000256" key="1">
    <source>
        <dbReference type="ARBA" id="ARBA00000085"/>
    </source>
</evidence>
<evidence type="ECO:0000256" key="4">
    <source>
        <dbReference type="ARBA" id="ARBA00022553"/>
    </source>
</evidence>
<sequence length="842" mass="93793">MMRMGEEHDKARRRVFRALFIVVASATAALLYTLFALLGRAPMSWPIHLGMTTTLALINALFLLLFSRASQSFPLRVQLAVLLWGGAALWYWGFAPFYAFFTSTSDLLLVSLSAFEFVWEVPFFAAAFITLCLWKFRSIARFVEGRTPSPGDATALFIATLRFPLYVGLLAFLITFLGYFVAFLQSSLWGAQPWLEGSKTLVTGFAISFFLADFYVLTIDRLLGTVRGRLEERYAVPRRAQRRFSLRALWMFLGVTGASISLLVPLGLQGFQVFMRETLVEEARTTLSRVAPETQNIQSEAALNDLLKEVRLELRGQIEIVASEEALSSQNIAPTTRQVIEEERDGVLTDFFREEKVIAFFSVPALDRKVMVTMRVLDRYTAWPWLVWPLIVGGLSILGASIVNSIFITSDVGRATRILMSGVERARAGGKEIIPDVNTGDEFEDLAHAMRYFVAETRTARRQLEAEIVATERERGTLAGVVRSMGEAVLLIDRDERVRLVNPVAAELLGVRADEAVGVALHTLVTLRQNSQVLSGPERPIIRSLTGGEVVVVGMGDNVELETSAGRRIPIGLVTSPLREHDEITGAVAVFRDLTQEEQLEAARTNFISVASHQLRTPLTSMRWFSEMLLAGQAGKLVVKQRRFVQFVYQSTLRMANLVNLLLQSARVEAGRVQLNPQPMDLKDFTKEIAQTFGAMMKEKLQILEIVASPDPLPKIPMDREILWQVIANLLSNALRYSPAKAKILVTITQRGDAVEYAVKDSGIGIPKEYQDRIFERFFRAPNALRIVPDGSGLGLSLARAIVKGWGGDLWFRSEEGKGTTFSYTIPLRGMAAAKGEIRLSA</sequence>
<feature type="transmembrane region" description="Helical" evidence="13">
    <location>
        <begin position="45"/>
        <end position="67"/>
    </location>
</feature>
<dbReference type="InterPro" id="IPR003594">
    <property type="entry name" value="HATPase_dom"/>
</dbReference>
<dbReference type="SMART" id="SM00388">
    <property type="entry name" value="HisKA"/>
    <property type="match status" value="1"/>
</dbReference>
<dbReference type="NCBIfam" id="TIGR00229">
    <property type="entry name" value="sensory_box"/>
    <property type="match status" value="1"/>
</dbReference>
<evidence type="ECO:0000256" key="3">
    <source>
        <dbReference type="ARBA" id="ARBA00012438"/>
    </source>
</evidence>
<keyword evidence="11" id="KW-0902">Two-component regulatory system</keyword>
<comment type="subcellular location">
    <subcellularLocation>
        <location evidence="2">Membrane</location>
        <topology evidence="2">Multi-pass membrane protein</topology>
    </subcellularLocation>
</comment>
<feature type="domain" description="PAS" evidence="15">
    <location>
        <begin position="474"/>
        <end position="518"/>
    </location>
</feature>
<dbReference type="GO" id="GO:0005524">
    <property type="term" value="F:ATP binding"/>
    <property type="evidence" value="ECO:0007669"/>
    <property type="project" value="UniProtKB-KW"/>
</dbReference>
<keyword evidence="10 13" id="KW-1133">Transmembrane helix</keyword>
<keyword evidence="12 13" id="KW-0472">Membrane</keyword>
<organism evidence="16 17">
    <name type="scientific">Terrybacteria sp. (strain RIFCSPHIGHO2_01_FULL_58_15)</name>
    <dbReference type="NCBI Taxonomy" id="1802363"/>
    <lineage>
        <taxon>Bacteria</taxon>
        <taxon>Candidatus Terryibacteriota</taxon>
    </lineage>
</organism>
<dbReference type="Gene3D" id="3.30.565.10">
    <property type="entry name" value="Histidine kinase-like ATPase, C-terminal domain"/>
    <property type="match status" value="1"/>
</dbReference>
<comment type="caution">
    <text evidence="16">The sequence shown here is derived from an EMBL/GenBank/DDBJ whole genome shotgun (WGS) entry which is preliminary data.</text>
</comment>
<dbReference type="SUPFAM" id="SSF47384">
    <property type="entry name" value="Homodimeric domain of signal transducing histidine kinase"/>
    <property type="match status" value="1"/>
</dbReference>
<feature type="transmembrane region" description="Helical" evidence="13">
    <location>
        <begin position="20"/>
        <end position="39"/>
    </location>
</feature>
<feature type="transmembrane region" description="Helical" evidence="13">
    <location>
        <begin position="107"/>
        <end position="134"/>
    </location>
</feature>
<feature type="domain" description="Histidine kinase" evidence="14">
    <location>
        <begin position="610"/>
        <end position="830"/>
    </location>
</feature>
<dbReference type="GO" id="GO:0000155">
    <property type="term" value="F:phosphorelay sensor kinase activity"/>
    <property type="evidence" value="ECO:0007669"/>
    <property type="project" value="InterPro"/>
</dbReference>
<comment type="catalytic activity">
    <reaction evidence="1">
        <text>ATP + protein L-histidine = ADP + protein N-phospho-L-histidine.</text>
        <dbReference type="EC" id="2.7.13.3"/>
    </reaction>
</comment>
<dbReference type="InterPro" id="IPR005467">
    <property type="entry name" value="His_kinase_dom"/>
</dbReference>
<dbReference type="AlphaFoldDB" id="A0A1G2PPA6"/>
<evidence type="ECO:0000256" key="12">
    <source>
        <dbReference type="ARBA" id="ARBA00023136"/>
    </source>
</evidence>
<feature type="transmembrane region" description="Helical" evidence="13">
    <location>
        <begin position="155"/>
        <end position="181"/>
    </location>
</feature>
<evidence type="ECO:0000256" key="8">
    <source>
        <dbReference type="ARBA" id="ARBA00022777"/>
    </source>
</evidence>
<dbReference type="Pfam" id="PF02518">
    <property type="entry name" value="HATPase_c"/>
    <property type="match status" value="1"/>
</dbReference>
<keyword evidence="5" id="KW-0808">Transferase</keyword>
<dbReference type="Pfam" id="PF08448">
    <property type="entry name" value="PAS_4"/>
    <property type="match status" value="1"/>
</dbReference>
<protein>
    <recommendedName>
        <fullName evidence="3">histidine kinase</fullName>
        <ecNumber evidence="3">2.7.13.3</ecNumber>
    </recommendedName>
</protein>
<dbReference type="FunFam" id="3.30.565.10:FF:000006">
    <property type="entry name" value="Sensor histidine kinase WalK"/>
    <property type="match status" value="1"/>
</dbReference>
<dbReference type="GO" id="GO:0007234">
    <property type="term" value="P:osmosensory signaling via phosphorelay pathway"/>
    <property type="evidence" value="ECO:0007669"/>
    <property type="project" value="TreeGrafter"/>
</dbReference>
<evidence type="ECO:0000256" key="10">
    <source>
        <dbReference type="ARBA" id="ARBA00022989"/>
    </source>
</evidence>
<dbReference type="Gene3D" id="3.30.450.20">
    <property type="entry name" value="PAS domain"/>
    <property type="match status" value="1"/>
</dbReference>
<evidence type="ECO:0000256" key="5">
    <source>
        <dbReference type="ARBA" id="ARBA00022679"/>
    </source>
</evidence>
<evidence type="ECO:0000256" key="6">
    <source>
        <dbReference type="ARBA" id="ARBA00022692"/>
    </source>
</evidence>
<keyword evidence="7" id="KW-0547">Nucleotide-binding</keyword>
<dbReference type="Proteomes" id="UP000178690">
    <property type="component" value="Unassembled WGS sequence"/>
</dbReference>
<evidence type="ECO:0000256" key="2">
    <source>
        <dbReference type="ARBA" id="ARBA00004141"/>
    </source>
</evidence>
<keyword evidence="9" id="KW-0067">ATP-binding</keyword>
<dbReference type="InterPro" id="IPR000014">
    <property type="entry name" value="PAS"/>
</dbReference>
<accession>A0A1G2PPA6</accession>
<dbReference type="InterPro" id="IPR035965">
    <property type="entry name" value="PAS-like_dom_sf"/>
</dbReference>
<dbReference type="EMBL" id="MHST01000009">
    <property type="protein sequence ID" value="OHA49452.1"/>
    <property type="molecule type" value="Genomic_DNA"/>
</dbReference>
<dbReference type="InterPro" id="IPR013656">
    <property type="entry name" value="PAS_4"/>
</dbReference>
<dbReference type="SMART" id="SM00387">
    <property type="entry name" value="HATPase_c"/>
    <property type="match status" value="1"/>
</dbReference>
<dbReference type="SUPFAM" id="SSF55874">
    <property type="entry name" value="ATPase domain of HSP90 chaperone/DNA topoisomerase II/histidine kinase"/>
    <property type="match status" value="1"/>
</dbReference>
<proteinExistence type="predicted"/>
<dbReference type="Gene3D" id="1.10.287.130">
    <property type="match status" value="1"/>
</dbReference>
<name>A0A1G2PPA6_TERXR</name>
<evidence type="ECO:0000259" key="15">
    <source>
        <dbReference type="PROSITE" id="PS50112"/>
    </source>
</evidence>
<evidence type="ECO:0000259" key="14">
    <source>
        <dbReference type="PROSITE" id="PS50109"/>
    </source>
</evidence>
<dbReference type="PROSITE" id="PS50112">
    <property type="entry name" value="PAS"/>
    <property type="match status" value="1"/>
</dbReference>
<keyword evidence="8" id="KW-0418">Kinase</keyword>
<dbReference type="InterPro" id="IPR036097">
    <property type="entry name" value="HisK_dim/P_sf"/>
</dbReference>
<keyword evidence="4" id="KW-0597">Phosphoprotein</keyword>
<dbReference type="GO" id="GO:0016020">
    <property type="term" value="C:membrane"/>
    <property type="evidence" value="ECO:0007669"/>
    <property type="project" value="UniProtKB-SubCell"/>
</dbReference>
<gene>
    <name evidence="16" type="ORF">A2682_00280</name>
</gene>
<reference evidence="16 17" key="1">
    <citation type="journal article" date="2016" name="Nat. Commun.">
        <title>Thousands of microbial genomes shed light on interconnected biogeochemical processes in an aquifer system.</title>
        <authorList>
            <person name="Anantharaman K."/>
            <person name="Brown C.T."/>
            <person name="Hug L.A."/>
            <person name="Sharon I."/>
            <person name="Castelle C.J."/>
            <person name="Probst A.J."/>
            <person name="Thomas B.C."/>
            <person name="Singh A."/>
            <person name="Wilkins M.J."/>
            <person name="Karaoz U."/>
            <person name="Brodie E.L."/>
            <person name="Williams K.H."/>
            <person name="Hubbard S.S."/>
            <person name="Banfield J.F."/>
        </authorList>
    </citation>
    <scope>NUCLEOTIDE SEQUENCE [LARGE SCALE GENOMIC DNA]</scope>
    <source>
        <strain evidence="17">RIFCSPHIGHO2_01_FULL_58_15</strain>
    </source>
</reference>
<dbReference type="EC" id="2.7.13.3" evidence="3"/>
<evidence type="ECO:0000313" key="16">
    <source>
        <dbReference type="EMBL" id="OHA49452.1"/>
    </source>
</evidence>
<dbReference type="GO" id="GO:0030295">
    <property type="term" value="F:protein kinase activator activity"/>
    <property type="evidence" value="ECO:0007669"/>
    <property type="project" value="TreeGrafter"/>
</dbReference>
<dbReference type="InterPro" id="IPR003661">
    <property type="entry name" value="HisK_dim/P_dom"/>
</dbReference>
<evidence type="ECO:0000256" key="9">
    <source>
        <dbReference type="ARBA" id="ARBA00022840"/>
    </source>
</evidence>
<evidence type="ECO:0000256" key="7">
    <source>
        <dbReference type="ARBA" id="ARBA00022741"/>
    </source>
</evidence>
<evidence type="ECO:0000256" key="11">
    <source>
        <dbReference type="ARBA" id="ARBA00023012"/>
    </source>
</evidence>
<dbReference type="PANTHER" id="PTHR42878:SF7">
    <property type="entry name" value="SENSOR HISTIDINE KINASE GLRK"/>
    <property type="match status" value="1"/>
</dbReference>
<dbReference type="SUPFAM" id="SSF55785">
    <property type="entry name" value="PYP-like sensor domain (PAS domain)"/>
    <property type="match status" value="1"/>
</dbReference>
<dbReference type="PROSITE" id="PS50109">
    <property type="entry name" value="HIS_KIN"/>
    <property type="match status" value="1"/>
</dbReference>
<keyword evidence="6 13" id="KW-0812">Transmembrane</keyword>
<dbReference type="InterPro" id="IPR036890">
    <property type="entry name" value="HATPase_C_sf"/>
</dbReference>
<dbReference type="CDD" id="cd00075">
    <property type="entry name" value="HATPase"/>
    <property type="match status" value="1"/>
</dbReference>
<feature type="transmembrane region" description="Helical" evidence="13">
    <location>
        <begin position="79"/>
        <end position="101"/>
    </location>
</feature>
<feature type="transmembrane region" description="Helical" evidence="13">
    <location>
        <begin position="244"/>
        <end position="268"/>
    </location>
</feature>
<evidence type="ECO:0000256" key="13">
    <source>
        <dbReference type="SAM" id="Phobius"/>
    </source>
</evidence>
<dbReference type="PRINTS" id="PR00344">
    <property type="entry name" value="BCTRLSENSOR"/>
</dbReference>